<comment type="similarity">
    <text evidence="1">Belongs to the 'phage' integrase family.</text>
</comment>
<evidence type="ECO:0000313" key="7">
    <source>
        <dbReference type="EMBL" id="NMW64778.1"/>
    </source>
</evidence>
<dbReference type="InterPro" id="IPR050090">
    <property type="entry name" value="Tyrosine_recombinase_XerCD"/>
</dbReference>
<evidence type="ECO:0000256" key="4">
    <source>
        <dbReference type="PROSITE-ProRule" id="PRU01248"/>
    </source>
</evidence>
<dbReference type="PANTHER" id="PTHR30349">
    <property type="entry name" value="PHAGE INTEGRASE-RELATED"/>
    <property type="match status" value="1"/>
</dbReference>
<gene>
    <name evidence="7" type="ORF">HHJ78_04355</name>
</gene>
<dbReference type="PROSITE" id="PS51898">
    <property type="entry name" value="TYR_RECOMBINASE"/>
    <property type="match status" value="1"/>
</dbReference>
<dbReference type="PANTHER" id="PTHR30349:SF64">
    <property type="entry name" value="PROPHAGE INTEGRASE INTD-RELATED"/>
    <property type="match status" value="1"/>
</dbReference>
<dbReference type="Proteomes" id="UP000578252">
    <property type="component" value="Unassembled WGS sequence"/>
</dbReference>
<dbReference type="GO" id="GO:0003677">
    <property type="term" value="F:DNA binding"/>
    <property type="evidence" value="ECO:0007669"/>
    <property type="project" value="UniProtKB-UniRule"/>
</dbReference>
<evidence type="ECO:0000259" key="5">
    <source>
        <dbReference type="PROSITE" id="PS51898"/>
    </source>
</evidence>
<evidence type="ECO:0000256" key="1">
    <source>
        <dbReference type="ARBA" id="ARBA00008857"/>
    </source>
</evidence>
<feature type="domain" description="Tyr recombinase" evidence="5">
    <location>
        <begin position="101"/>
        <end position="266"/>
    </location>
</feature>
<evidence type="ECO:0000256" key="2">
    <source>
        <dbReference type="ARBA" id="ARBA00023125"/>
    </source>
</evidence>
<dbReference type="InterPro" id="IPR013762">
    <property type="entry name" value="Integrase-like_cat_sf"/>
</dbReference>
<dbReference type="GO" id="GO:0006310">
    <property type="term" value="P:DNA recombination"/>
    <property type="evidence" value="ECO:0007669"/>
    <property type="project" value="UniProtKB-KW"/>
</dbReference>
<dbReference type="Gene3D" id="1.10.443.10">
    <property type="entry name" value="Intergrase catalytic core"/>
    <property type="match status" value="1"/>
</dbReference>
<dbReference type="Gene3D" id="1.10.150.130">
    <property type="match status" value="1"/>
</dbReference>
<feature type="domain" description="Core-binding (CB)" evidence="6">
    <location>
        <begin position="4"/>
        <end position="80"/>
    </location>
</feature>
<keyword evidence="2 4" id="KW-0238">DNA-binding</keyword>
<proteinExistence type="inferred from homology"/>
<evidence type="ECO:0000256" key="3">
    <source>
        <dbReference type="ARBA" id="ARBA00023172"/>
    </source>
</evidence>
<evidence type="ECO:0000259" key="6">
    <source>
        <dbReference type="PROSITE" id="PS51900"/>
    </source>
</evidence>
<sequence>MENLTWGKALDCYTDYLRAKGSTYRTIQSRLGYLRRIRAIGQVEEITSEQVLAWVAKQDWKPETRHSCYCALRGFFQYLFQSGHLDYDPSQVLPKVKRFTPPPRPMPEELFKKALDDAPQRARLALELAGYVGLRRSEIPLVSTDDLVEDLLGISLIVHGKGGKDRLVPLPDFLATQIRIAAGGCKWAFLSQQTGTHISSAWLAKICAPYLPKGYSLHTLRHRFATVAYQRTGDIRSVQMLLGHEDLATTQRYIQVDAAALRRAMEAAI</sequence>
<accession>A0A7Y0U0P4</accession>
<dbReference type="Pfam" id="PF00589">
    <property type="entry name" value="Phage_integrase"/>
    <property type="match status" value="1"/>
</dbReference>
<comment type="caution">
    <text evidence="7">The sequence shown here is derived from an EMBL/GenBank/DDBJ whole genome shotgun (WGS) entry which is preliminary data.</text>
</comment>
<evidence type="ECO:0000313" key="8">
    <source>
        <dbReference type="Proteomes" id="UP000578252"/>
    </source>
</evidence>
<dbReference type="PROSITE" id="PS51900">
    <property type="entry name" value="CB"/>
    <property type="match status" value="1"/>
</dbReference>
<name>A0A7Y0U0P4_9ACTO</name>
<dbReference type="InterPro" id="IPR011010">
    <property type="entry name" value="DNA_brk_join_enz"/>
</dbReference>
<keyword evidence="3" id="KW-0233">DNA recombination</keyword>
<dbReference type="EMBL" id="JABCUR010000003">
    <property type="protein sequence ID" value="NMW64778.1"/>
    <property type="molecule type" value="Genomic_DNA"/>
</dbReference>
<protein>
    <submittedName>
        <fullName evidence="7">Tyrosine-type recombinase/integrase</fullName>
    </submittedName>
</protein>
<dbReference type="SUPFAM" id="SSF56349">
    <property type="entry name" value="DNA breaking-rejoining enzymes"/>
    <property type="match status" value="1"/>
</dbReference>
<dbReference type="InterPro" id="IPR002104">
    <property type="entry name" value="Integrase_catalytic"/>
</dbReference>
<dbReference type="AlphaFoldDB" id="A0A7Y0U0P4"/>
<organism evidence="7 8">
    <name type="scientific">Mobiluncus mulieris</name>
    <dbReference type="NCBI Taxonomy" id="2052"/>
    <lineage>
        <taxon>Bacteria</taxon>
        <taxon>Bacillati</taxon>
        <taxon>Actinomycetota</taxon>
        <taxon>Actinomycetes</taxon>
        <taxon>Actinomycetales</taxon>
        <taxon>Actinomycetaceae</taxon>
        <taxon>Mobiluncus</taxon>
    </lineage>
</organism>
<reference evidence="7 8" key="1">
    <citation type="submission" date="2020-04" db="EMBL/GenBank/DDBJ databases">
        <title>Antimicrobial susceptibility and clonality of vaginal-derived multi-drug resistant Mobiluncus isolates in China.</title>
        <authorList>
            <person name="Zhang X."/>
        </authorList>
    </citation>
    <scope>NUCLEOTIDE SEQUENCE [LARGE SCALE GENOMIC DNA]</scope>
    <source>
        <strain evidence="7 8">13</strain>
    </source>
</reference>
<dbReference type="GO" id="GO:0015074">
    <property type="term" value="P:DNA integration"/>
    <property type="evidence" value="ECO:0007669"/>
    <property type="project" value="InterPro"/>
</dbReference>
<dbReference type="InterPro" id="IPR044068">
    <property type="entry name" value="CB"/>
</dbReference>
<dbReference type="RefSeq" id="WP_169771750.1">
    <property type="nucleotide sequence ID" value="NZ_JABCUR010000003.1"/>
</dbReference>
<dbReference type="InterPro" id="IPR010998">
    <property type="entry name" value="Integrase_recombinase_N"/>
</dbReference>